<reference evidence="2" key="1">
    <citation type="submission" date="2015-04" db="UniProtKB">
        <authorList>
            <consortium name="EnsemblPlants"/>
        </authorList>
    </citation>
    <scope>IDENTIFICATION</scope>
</reference>
<sequence length="79" mass="8355">MQEGIEKRTGHKLGRVGTGTSTGVQDEHGGATPAAAAGGSHACLLRLRIIRDFKAMGFPVRAGMGIVEYAWIDGQYNVN</sequence>
<dbReference type="Gramene" id="OPUNC04G09310.1">
    <property type="protein sequence ID" value="OPUNC04G09310.1"/>
    <property type="gene ID" value="OPUNC04G09310"/>
</dbReference>
<feature type="region of interest" description="Disordered" evidence="1">
    <location>
        <begin position="1"/>
        <end position="36"/>
    </location>
</feature>
<evidence type="ECO:0000256" key="1">
    <source>
        <dbReference type="SAM" id="MobiDB-lite"/>
    </source>
</evidence>
<protein>
    <submittedName>
        <fullName evidence="2">Uncharacterized protein</fullName>
    </submittedName>
</protein>
<dbReference type="AlphaFoldDB" id="A0A0E0KQ31"/>
<organism evidence="2">
    <name type="scientific">Oryza punctata</name>
    <name type="common">Red rice</name>
    <dbReference type="NCBI Taxonomy" id="4537"/>
    <lineage>
        <taxon>Eukaryota</taxon>
        <taxon>Viridiplantae</taxon>
        <taxon>Streptophyta</taxon>
        <taxon>Embryophyta</taxon>
        <taxon>Tracheophyta</taxon>
        <taxon>Spermatophyta</taxon>
        <taxon>Magnoliopsida</taxon>
        <taxon>Liliopsida</taxon>
        <taxon>Poales</taxon>
        <taxon>Poaceae</taxon>
        <taxon>BOP clade</taxon>
        <taxon>Oryzoideae</taxon>
        <taxon>Oryzeae</taxon>
        <taxon>Oryzinae</taxon>
        <taxon>Oryza</taxon>
    </lineage>
</organism>
<proteinExistence type="predicted"/>
<reference evidence="2" key="2">
    <citation type="submission" date="2018-05" db="EMBL/GenBank/DDBJ databases">
        <title>OpunRS2 (Oryza punctata Reference Sequence Version 2).</title>
        <authorList>
            <person name="Zhang J."/>
            <person name="Kudrna D."/>
            <person name="Lee S."/>
            <person name="Talag J."/>
            <person name="Welchert J."/>
            <person name="Wing R.A."/>
        </authorList>
    </citation>
    <scope>NUCLEOTIDE SEQUENCE [LARGE SCALE GENOMIC DNA]</scope>
</reference>
<evidence type="ECO:0000313" key="3">
    <source>
        <dbReference type="Proteomes" id="UP000026962"/>
    </source>
</evidence>
<accession>A0A0E0KQ31</accession>
<keyword evidence="3" id="KW-1185">Reference proteome</keyword>
<evidence type="ECO:0000313" key="2">
    <source>
        <dbReference type="EnsemblPlants" id="OPUNC04G09310.1"/>
    </source>
</evidence>
<dbReference type="EnsemblPlants" id="OPUNC04G09310.1">
    <property type="protein sequence ID" value="OPUNC04G09310.1"/>
    <property type="gene ID" value="OPUNC04G09310"/>
</dbReference>
<dbReference type="HOGENOM" id="CLU_2610213_0_0_1"/>
<name>A0A0E0KQ31_ORYPU</name>
<dbReference type="Proteomes" id="UP000026962">
    <property type="component" value="Chromosome 4"/>
</dbReference>